<evidence type="ECO:0000313" key="1">
    <source>
        <dbReference type="EMBL" id="MCU7376826.1"/>
    </source>
</evidence>
<keyword evidence="3" id="KW-1185">Reference proteome</keyword>
<evidence type="ECO:0000313" key="3">
    <source>
        <dbReference type="Proteomes" id="UP001065549"/>
    </source>
</evidence>
<protein>
    <submittedName>
        <fullName evidence="2">Uncharacterized protein</fullName>
    </submittedName>
</protein>
<comment type="caution">
    <text evidence="2">The sequence shown here is derived from an EMBL/GenBank/DDBJ whole genome shotgun (WGS) entry which is preliminary data.</text>
</comment>
<dbReference type="AlphaFoldDB" id="A0A9J6QVL6"/>
<dbReference type="EMBL" id="JAOSHN010000001">
    <property type="protein sequence ID" value="MCU7376826.1"/>
    <property type="molecule type" value="Genomic_DNA"/>
</dbReference>
<evidence type="ECO:0000313" key="2">
    <source>
        <dbReference type="EMBL" id="MCU7379375.1"/>
    </source>
</evidence>
<sequence length="46" mass="5095">MSGVKLRLPRDSSNLVVVCQVQAARGRVAARLVVRNHQNEEVYFGA</sequence>
<name>A0A9J6QVL6_9FIRM</name>
<reference evidence="2" key="1">
    <citation type="submission" date="2022-09" db="EMBL/GenBank/DDBJ databases">
        <title>Culturomic study of gut microbiota in children with autism spectrum disorder.</title>
        <authorList>
            <person name="Efimov B.A."/>
            <person name="Chaplin A.V."/>
            <person name="Sokolova S.R."/>
            <person name="Pikina A.P."/>
            <person name="Korzhanova M."/>
            <person name="Belova V."/>
            <person name="Korostin D."/>
        </authorList>
    </citation>
    <scope>NUCLEOTIDE SEQUENCE</scope>
    <source>
        <strain evidence="2">ASD5510</strain>
    </source>
</reference>
<dbReference type="Proteomes" id="UP001065549">
    <property type="component" value="Unassembled WGS sequence"/>
</dbReference>
<accession>A0A9J6QVL6</accession>
<gene>
    <name evidence="1" type="ORF">OBO34_00480</name>
    <name evidence="2" type="ORF">OBO34_13575</name>
</gene>
<dbReference type="EMBL" id="JAOSHN010000005">
    <property type="protein sequence ID" value="MCU7379375.1"/>
    <property type="molecule type" value="Genomic_DNA"/>
</dbReference>
<dbReference type="RefSeq" id="WP_269477126.1">
    <property type="nucleotide sequence ID" value="NZ_JAJAGH010000005.1"/>
</dbReference>
<organism evidence="2 3">
    <name type="scientific">Hominibacterium faecale</name>
    <dbReference type="NCBI Taxonomy" id="2839743"/>
    <lineage>
        <taxon>Bacteria</taxon>
        <taxon>Bacillati</taxon>
        <taxon>Bacillota</taxon>
        <taxon>Clostridia</taxon>
        <taxon>Peptostreptococcales</taxon>
        <taxon>Anaerovoracaceae</taxon>
        <taxon>Hominibacterium</taxon>
    </lineage>
</organism>
<proteinExistence type="predicted"/>